<feature type="chain" id="PRO_5004889503" evidence="1">
    <location>
        <begin position="17"/>
        <end position="177"/>
    </location>
</feature>
<dbReference type="RefSeq" id="XP_007691068.1">
    <property type="nucleotide sequence ID" value="XM_007692878.1"/>
</dbReference>
<protein>
    <submittedName>
        <fullName evidence="2">Uncharacterized protein</fullName>
    </submittedName>
</protein>
<gene>
    <name evidence="2" type="ORF">COCMIDRAFT_39527</name>
</gene>
<keyword evidence="1" id="KW-0732">Signal</keyword>
<keyword evidence="3" id="KW-1185">Reference proteome</keyword>
<feature type="signal peptide" evidence="1">
    <location>
        <begin position="1"/>
        <end position="16"/>
    </location>
</feature>
<dbReference type="HOGENOM" id="CLU_129947_0_0_1"/>
<dbReference type="GeneID" id="19123701"/>
<sequence>MRFFVTLSLLTSGAFAVWNAKVCNNAGGCVSGVTRLPDPFRCPDGTGVNLQQSASADLGTSAGEYDIISKSQFPDHCLYGAKPGANDLLVVKTLDLDRKMYSFISQTCTDKNPPVNCYNKRPNPGSSTVCLIVDSKGRECVANPSAGQCERGLTKLHRPDPCLGWKLGMPDQPEKQF</sequence>
<accession>W6YXX4</accession>
<dbReference type="KEGG" id="bor:COCMIDRAFT_39527"/>
<dbReference type="EMBL" id="KI964062">
    <property type="protein sequence ID" value="EUC42418.1"/>
    <property type="molecule type" value="Genomic_DNA"/>
</dbReference>
<name>W6YXX4_COCMI</name>
<dbReference type="OrthoDB" id="3793724at2759"/>
<evidence type="ECO:0000313" key="2">
    <source>
        <dbReference type="EMBL" id="EUC42418.1"/>
    </source>
</evidence>
<dbReference type="AlphaFoldDB" id="W6YXX4"/>
<proteinExistence type="predicted"/>
<organism evidence="2 3">
    <name type="scientific">Bipolaris oryzae ATCC 44560</name>
    <dbReference type="NCBI Taxonomy" id="930090"/>
    <lineage>
        <taxon>Eukaryota</taxon>
        <taxon>Fungi</taxon>
        <taxon>Dikarya</taxon>
        <taxon>Ascomycota</taxon>
        <taxon>Pezizomycotina</taxon>
        <taxon>Dothideomycetes</taxon>
        <taxon>Pleosporomycetidae</taxon>
        <taxon>Pleosporales</taxon>
        <taxon>Pleosporineae</taxon>
        <taxon>Pleosporaceae</taxon>
        <taxon>Bipolaris</taxon>
    </lineage>
</organism>
<evidence type="ECO:0000313" key="3">
    <source>
        <dbReference type="Proteomes" id="UP000054032"/>
    </source>
</evidence>
<evidence type="ECO:0000256" key="1">
    <source>
        <dbReference type="SAM" id="SignalP"/>
    </source>
</evidence>
<dbReference type="Proteomes" id="UP000054032">
    <property type="component" value="Unassembled WGS sequence"/>
</dbReference>
<reference evidence="2 3" key="1">
    <citation type="journal article" date="2013" name="PLoS Genet.">
        <title>Comparative genome structure, secondary metabolite, and effector coding capacity across Cochliobolus pathogens.</title>
        <authorList>
            <person name="Condon B.J."/>
            <person name="Leng Y."/>
            <person name="Wu D."/>
            <person name="Bushley K.E."/>
            <person name="Ohm R.A."/>
            <person name="Otillar R."/>
            <person name="Martin J."/>
            <person name="Schackwitz W."/>
            <person name="Grimwood J."/>
            <person name="MohdZainudin N."/>
            <person name="Xue C."/>
            <person name="Wang R."/>
            <person name="Manning V.A."/>
            <person name="Dhillon B."/>
            <person name="Tu Z.J."/>
            <person name="Steffenson B.J."/>
            <person name="Salamov A."/>
            <person name="Sun H."/>
            <person name="Lowry S."/>
            <person name="LaButti K."/>
            <person name="Han J."/>
            <person name="Copeland A."/>
            <person name="Lindquist E."/>
            <person name="Barry K."/>
            <person name="Schmutz J."/>
            <person name="Baker S.E."/>
            <person name="Ciuffetti L.M."/>
            <person name="Grigoriev I.V."/>
            <person name="Zhong S."/>
            <person name="Turgeon B.G."/>
        </authorList>
    </citation>
    <scope>NUCLEOTIDE SEQUENCE [LARGE SCALE GENOMIC DNA]</scope>
    <source>
        <strain evidence="2 3">ATCC 44560</strain>
    </source>
</reference>